<evidence type="ECO:0000256" key="2">
    <source>
        <dbReference type="ARBA" id="ARBA00023125"/>
    </source>
</evidence>
<dbReference type="SMART" id="SM00354">
    <property type="entry name" value="HTH_LACI"/>
    <property type="match status" value="1"/>
</dbReference>
<dbReference type="EMBL" id="JAUKPO010000007">
    <property type="protein sequence ID" value="MDO1447603.1"/>
    <property type="molecule type" value="Genomic_DNA"/>
</dbReference>
<dbReference type="InterPro" id="IPR000843">
    <property type="entry name" value="HTH_LacI"/>
</dbReference>
<keyword evidence="3" id="KW-0804">Transcription</keyword>
<dbReference type="RefSeq" id="WP_302038406.1">
    <property type="nucleotide sequence ID" value="NZ_JAUKPO010000007.1"/>
</dbReference>
<dbReference type="Proteomes" id="UP001168528">
    <property type="component" value="Unassembled WGS sequence"/>
</dbReference>
<dbReference type="Pfam" id="PF00356">
    <property type="entry name" value="LacI"/>
    <property type="match status" value="1"/>
</dbReference>
<comment type="caution">
    <text evidence="5">The sequence shown here is derived from an EMBL/GenBank/DDBJ whole genome shotgun (WGS) entry which is preliminary data.</text>
</comment>
<evidence type="ECO:0000313" key="6">
    <source>
        <dbReference type="Proteomes" id="UP001168528"/>
    </source>
</evidence>
<reference evidence="5" key="1">
    <citation type="submission" date="2023-07" db="EMBL/GenBank/DDBJ databases">
        <title>The genome sequence of Rhodocytophaga aerolata KACC 12507.</title>
        <authorList>
            <person name="Zhang X."/>
        </authorList>
    </citation>
    <scope>NUCLEOTIDE SEQUENCE</scope>
    <source>
        <strain evidence="5">KACC 12507</strain>
    </source>
</reference>
<dbReference type="PROSITE" id="PS50932">
    <property type="entry name" value="HTH_LACI_2"/>
    <property type="match status" value="1"/>
</dbReference>
<evidence type="ECO:0000259" key="4">
    <source>
        <dbReference type="PROSITE" id="PS50932"/>
    </source>
</evidence>
<accession>A0ABT8R674</accession>
<dbReference type="Gene3D" id="1.10.260.40">
    <property type="entry name" value="lambda repressor-like DNA-binding domains"/>
    <property type="match status" value="1"/>
</dbReference>
<dbReference type="InterPro" id="IPR001761">
    <property type="entry name" value="Peripla_BP/Lac1_sug-bd_dom"/>
</dbReference>
<evidence type="ECO:0000256" key="3">
    <source>
        <dbReference type="ARBA" id="ARBA00023163"/>
    </source>
</evidence>
<dbReference type="InterPro" id="IPR028082">
    <property type="entry name" value="Peripla_BP_I"/>
</dbReference>
<dbReference type="SUPFAM" id="SSF47413">
    <property type="entry name" value="lambda repressor-like DNA-binding domains"/>
    <property type="match status" value="1"/>
</dbReference>
<dbReference type="CDD" id="cd06267">
    <property type="entry name" value="PBP1_LacI_sugar_binding-like"/>
    <property type="match status" value="1"/>
</dbReference>
<dbReference type="InterPro" id="IPR010982">
    <property type="entry name" value="Lambda_DNA-bd_dom_sf"/>
</dbReference>
<name>A0ABT8R674_9BACT</name>
<organism evidence="5 6">
    <name type="scientific">Rhodocytophaga aerolata</name>
    <dbReference type="NCBI Taxonomy" id="455078"/>
    <lineage>
        <taxon>Bacteria</taxon>
        <taxon>Pseudomonadati</taxon>
        <taxon>Bacteroidota</taxon>
        <taxon>Cytophagia</taxon>
        <taxon>Cytophagales</taxon>
        <taxon>Rhodocytophagaceae</taxon>
        <taxon>Rhodocytophaga</taxon>
    </lineage>
</organism>
<dbReference type="Gene3D" id="3.40.50.2300">
    <property type="match status" value="2"/>
</dbReference>
<proteinExistence type="predicted"/>
<dbReference type="CDD" id="cd01392">
    <property type="entry name" value="HTH_LacI"/>
    <property type="match status" value="1"/>
</dbReference>
<dbReference type="Pfam" id="PF00532">
    <property type="entry name" value="Peripla_BP_1"/>
    <property type="match status" value="1"/>
</dbReference>
<evidence type="ECO:0000313" key="5">
    <source>
        <dbReference type="EMBL" id="MDO1447603.1"/>
    </source>
</evidence>
<keyword evidence="1" id="KW-0805">Transcription regulation</keyword>
<sequence>MSSGQVTIKDIARQLNISVATVSRALRDFPDINENTKKAVTTLAAELDYRPNQIAQSLVKRRTNTIGVVIPTFVIPFYASAISGIQEEAAKANYNVMVCQSNESYTTEVSNIYTLASSRVDGLLVSVSKETTNFDHLQCLQQKGIEIVFFNRVYEGMPVAKVVVDDYDGAVAATEHLISIGRKRIAHFCGPQNLSISQERRRGYVDALKTHNLPVREELMLSCDFNIASGMDAARQLLQVRPLPDAIFAVSDSVAFGAMKVLKEQGIRIPEDIAIAGYTDEPTASLVDPGLTTVAQPTFEIGQTAARLLFAQINRPSKESVCPKTVLKTRLIIRGSTVKNAV</sequence>
<dbReference type="SUPFAM" id="SSF53822">
    <property type="entry name" value="Periplasmic binding protein-like I"/>
    <property type="match status" value="1"/>
</dbReference>
<evidence type="ECO:0000256" key="1">
    <source>
        <dbReference type="ARBA" id="ARBA00023015"/>
    </source>
</evidence>
<dbReference type="GO" id="GO:0003677">
    <property type="term" value="F:DNA binding"/>
    <property type="evidence" value="ECO:0007669"/>
    <property type="project" value="UniProtKB-KW"/>
</dbReference>
<protein>
    <submittedName>
        <fullName evidence="5">LacI family DNA-binding transcriptional regulator</fullName>
    </submittedName>
</protein>
<dbReference type="PANTHER" id="PTHR30146:SF109">
    <property type="entry name" value="HTH-TYPE TRANSCRIPTIONAL REGULATOR GALS"/>
    <property type="match status" value="1"/>
</dbReference>
<gene>
    <name evidence="5" type="ORF">Q0590_15140</name>
</gene>
<feature type="domain" description="HTH lacI-type" evidence="4">
    <location>
        <begin position="6"/>
        <end position="60"/>
    </location>
</feature>
<keyword evidence="6" id="KW-1185">Reference proteome</keyword>
<keyword evidence="2 5" id="KW-0238">DNA-binding</keyword>
<dbReference type="PANTHER" id="PTHR30146">
    <property type="entry name" value="LACI-RELATED TRANSCRIPTIONAL REPRESSOR"/>
    <property type="match status" value="1"/>
</dbReference>